<dbReference type="Pfam" id="PF02687">
    <property type="entry name" value="FtsX"/>
    <property type="match status" value="2"/>
</dbReference>
<dbReference type="AlphaFoldDB" id="A0A511TD28"/>
<evidence type="ECO:0000259" key="8">
    <source>
        <dbReference type="Pfam" id="PF02687"/>
    </source>
</evidence>
<evidence type="ECO:0000313" key="13">
    <source>
        <dbReference type="Proteomes" id="UP000321514"/>
    </source>
</evidence>
<feature type="transmembrane region" description="Helical" evidence="7">
    <location>
        <begin position="755"/>
        <end position="774"/>
    </location>
</feature>
<feature type="transmembrane region" description="Helical" evidence="7">
    <location>
        <begin position="371"/>
        <end position="392"/>
    </location>
</feature>
<keyword evidence="5 7" id="KW-0472">Membrane</keyword>
<evidence type="ECO:0000256" key="6">
    <source>
        <dbReference type="ARBA" id="ARBA00038076"/>
    </source>
</evidence>
<comment type="similarity">
    <text evidence="6">Belongs to the ABC-4 integral membrane protein family.</text>
</comment>
<reference evidence="10 13" key="2">
    <citation type="submission" date="2019-07" db="EMBL/GenBank/DDBJ databases">
        <title>Whole genome shotgun sequence of Myxococcus fulvus NBRC 100333.</title>
        <authorList>
            <person name="Hosoyama A."/>
            <person name="Uohara A."/>
            <person name="Ohji S."/>
            <person name="Ichikawa N."/>
        </authorList>
    </citation>
    <scope>NUCLEOTIDE SEQUENCE [LARGE SCALE GENOMIC DNA]</scope>
    <source>
        <strain evidence="10 13">NBRC 100333</strain>
    </source>
</reference>
<feature type="transmembrane region" description="Helical" evidence="7">
    <location>
        <begin position="421"/>
        <end position="446"/>
    </location>
</feature>
<dbReference type="RefSeq" id="WP_074958009.1">
    <property type="nucleotide sequence ID" value="NZ_BJXR01000053.1"/>
</dbReference>
<keyword evidence="12" id="KW-1185">Reference proteome</keyword>
<feature type="transmembrane region" description="Helical" evidence="7">
    <location>
        <begin position="697"/>
        <end position="723"/>
    </location>
</feature>
<evidence type="ECO:0000256" key="4">
    <source>
        <dbReference type="ARBA" id="ARBA00022989"/>
    </source>
</evidence>
<name>A0A511TD28_MYXFU</name>
<sequence length="822" mass="87284">MPALLDDVRFAIRLLLKSRGFTLVSLLTLALAIGANTALFSVVNAVLLRPLPYPEPDQLMQVVRLNKDHGRSASQSIAGYVWMTAEGSPFSRVSAHEQLLSGFSIVGDGLPERLPGARVTGSFFETFGTRPTLGRGFLPEEDVVGGPRVVVLSEGLWQRRFGGAPDVVGRSIVLNDEPYTVVGVAPATFAHPRGALLWTPLQLDLTDQADVNFLFVTGRLRPGITLDGATAMLRTLGGRVRTQSPGLLDEGQDYVPVELRTFLAGDLRQALWVLLGAVGLVLLIACVNLANLQLARAATRNREWVVRAALGAAPGRLARQMLTESLLLSVLGGGLGVLLASAALPGLLSLAPDSSPLLSGDSTQVGIDGTVLGFTLGASLLTGLLFGLLPAWQASRTDLETALREGAQRTSLGPTGGRTRALLVVGQVALAVMLLVGAALLIRGFFALQDVQPGFDPRGVHVLRMSLPEARYGTLQALERFEAQVEERVRALPGVEVVGFTSALPMGAGPSMSFSIEGRYTGDDNGPGAGWGQYRPVTPGYFQALRIGLVRGRLLTESDVAGSEPVVVINETAARRFWRGEDPMGQRIRVAHSVPALRDEVPRVVVGVVRDVREDGLNDEPPPVMYLAPGQMSQGITSLLVRMIPRNLLVRAPGGHAEVIAAVQREVWAVDAQQPVMETLKLEDHVARSLGSERFNMVLLAMMAALALLLAAVGIYGVLSYLVGQRTRELGVRLALGATRGQVVRLVLRQGLGSVAGGVVLGCAGALALTRLVSGFVHGVSALDPLSFIAAPLVLLTVGLVATWIPALRASRVDPIIALKYD</sequence>
<dbReference type="InterPro" id="IPR025857">
    <property type="entry name" value="MacB_PCD"/>
</dbReference>
<accession>A0A511TD28</accession>
<evidence type="ECO:0000313" key="12">
    <source>
        <dbReference type="Proteomes" id="UP000183760"/>
    </source>
</evidence>
<dbReference type="STRING" id="1334629.MFUL124B02_13020"/>
<comment type="caution">
    <text evidence="10">The sequence shown here is derived from an EMBL/GenBank/DDBJ whole genome shotgun (WGS) entry which is preliminary data.</text>
</comment>
<dbReference type="PANTHER" id="PTHR30572">
    <property type="entry name" value="MEMBRANE COMPONENT OF TRANSPORTER-RELATED"/>
    <property type="match status" value="1"/>
</dbReference>
<evidence type="ECO:0000256" key="5">
    <source>
        <dbReference type="ARBA" id="ARBA00023136"/>
    </source>
</evidence>
<reference evidence="11 12" key="1">
    <citation type="submission" date="2016-10" db="EMBL/GenBank/DDBJ databases">
        <authorList>
            <person name="Varghese N."/>
            <person name="Submissions S."/>
        </authorList>
    </citation>
    <scope>NUCLEOTIDE SEQUENCE [LARGE SCALE GENOMIC DNA]</scope>
    <source>
        <strain evidence="11 12">DSM 16525</strain>
    </source>
</reference>
<protein>
    <submittedName>
        <fullName evidence="11">Duplicated orphan permease</fullName>
    </submittedName>
</protein>
<dbReference type="Proteomes" id="UP000183760">
    <property type="component" value="Unassembled WGS sequence"/>
</dbReference>
<dbReference type="OrthoDB" id="8740261at2"/>
<dbReference type="GO" id="GO:0005886">
    <property type="term" value="C:plasma membrane"/>
    <property type="evidence" value="ECO:0007669"/>
    <property type="project" value="UniProtKB-SubCell"/>
</dbReference>
<feature type="domain" description="MacB-like periplasmic core" evidence="9">
    <location>
        <begin position="22"/>
        <end position="235"/>
    </location>
</feature>
<evidence type="ECO:0000256" key="3">
    <source>
        <dbReference type="ARBA" id="ARBA00022692"/>
    </source>
</evidence>
<evidence type="ECO:0000259" key="9">
    <source>
        <dbReference type="Pfam" id="PF12704"/>
    </source>
</evidence>
<feature type="domain" description="ABC3 transporter permease C-terminal" evidence="8">
    <location>
        <begin position="702"/>
        <end position="815"/>
    </location>
</feature>
<evidence type="ECO:0000256" key="7">
    <source>
        <dbReference type="SAM" id="Phobius"/>
    </source>
</evidence>
<keyword evidence="4 7" id="KW-1133">Transmembrane helix</keyword>
<dbReference type="InterPro" id="IPR017800">
    <property type="entry name" value="ADOP"/>
</dbReference>
<dbReference type="InterPro" id="IPR003838">
    <property type="entry name" value="ABC3_permease_C"/>
</dbReference>
<evidence type="ECO:0000313" key="10">
    <source>
        <dbReference type="EMBL" id="GEN12091.1"/>
    </source>
</evidence>
<proteinExistence type="inferred from homology"/>
<gene>
    <name evidence="10" type="ORF">MFU01_71280</name>
    <name evidence="11" type="ORF">SAMN05443572_111243</name>
</gene>
<feature type="transmembrane region" description="Helical" evidence="7">
    <location>
        <begin position="21"/>
        <end position="48"/>
    </location>
</feature>
<dbReference type="Pfam" id="PF12704">
    <property type="entry name" value="MacB_PCD"/>
    <property type="match status" value="2"/>
</dbReference>
<keyword evidence="3 7" id="KW-0812">Transmembrane</keyword>
<comment type="subcellular location">
    <subcellularLocation>
        <location evidence="1">Cell membrane</location>
        <topology evidence="1">Multi-pass membrane protein</topology>
    </subcellularLocation>
</comment>
<dbReference type="GO" id="GO:0022857">
    <property type="term" value="F:transmembrane transporter activity"/>
    <property type="evidence" value="ECO:0007669"/>
    <property type="project" value="TreeGrafter"/>
</dbReference>
<keyword evidence="2" id="KW-1003">Cell membrane</keyword>
<evidence type="ECO:0000313" key="11">
    <source>
        <dbReference type="EMBL" id="SEU36619.1"/>
    </source>
</evidence>
<feature type="domain" description="MacB-like periplasmic core" evidence="9">
    <location>
        <begin position="428"/>
        <end position="653"/>
    </location>
</feature>
<dbReference type="EMBL" id="FOIB01000011">
    <property type="protein sequence ID" value="SEU36619.1"/>
    <property type="molecule type" value="Genomic_DNA"/>
</dbReference>
<organism evidence="10 13">
    <name type="scientific">Myxococcus fulvus</name>
    <dbReference type="NCBI Taxonomy" id="33"/>
    <lineage>
        <taxon>Bacteria</taxon>
        <taxon>Pseudomonadati</taxon>
        <taxon>Myxococcota</taxon>
        <taxon>Myxococcia</taxon>
        <taxon>Myxococcales</taxon>
        <taxon>Cystobacterineae</taxon>
        <taxon>Myxococcaceae</taxon>
        <taxon>Myxococcus</taxon>
    </lineage>
</organism>
<feature type="transmembrane region" description="Helical" evidence="7">
    <location>
        <begin position="270"/>
        <end position="292"/>
    </location>
</feature>
<dbReference type="PANTHER" id="PTHR30572:SF4">
    <property type="entry name" value="ABC TRANSPORTER PERMEASE YTRF"/>
    <property type="match status" value="1"/>
</dbReference>
<dbReference type="Proteomes" id="UP000321514">
    <property type="component" value="Unassembled WGS sequence"/>
</dbReference>
<feature type="transmembrane region" description="Helical" evidence="7">
    <location>
        <begin position="326"/>
        <end position="351"/>
    </location>
</feature>
<dbReference type="NCBIfam" id="TIGR03434">
    <property type="entry name" value="ADOP"/>
    <property type="match status" value="1"/>
</dbReference>
<evidence type="ECO:0000256" key="1">
    <source>
        <dbReference type="ARBA" id="ARBA00004651"/>
    </source>
</evidence>
<feature type="transmembrane region" description="Helical" evidence="7">
    <location>
        <begin position="786"/>
        <end position="805"/>
    </location>
</feature>
<dbReference type="EMBL" id="BJXR01000053">
    <property type="protein sequence ID" value="GEN12091.1"/>
    <property type="molecule type" value="Genomic_DNA"/>
</dbReference>
<dbReference type="InterPro" id="IPR050250">
    <property type="entry name" value="Macrolide_Exporter_MacB"/>
</dbReference>
<evidence type="ECO:0000256" key="2">
    <source>
        <dbReference type="ARBA" id="ARBA00022475"/>
    </source>
</evidence>
<feature type="domain" description="ABC3 transporter permease C-terminal" evidence="8">
    <location>
        <begin position="277"/>
        <end position="398"/>
    </location>
</feature>